<feature type="region of interest" description="Disordered" evidence="1">
    <location>
        <begin position="300"/>
        <end position="327"/>
    </location>
</feature>
<feature type="region of interest" description="Disordered" evidence="1">
    <location>
        <begin position="351"/>
        <end position="397"/>
    </location>
</feature>
<accession>A0A9W7EH63</accession>
<gene>
    <name evidence="2" type="ORF">TL16_g07537</name>
</gene>
<feature type="region of interest" description="Disordered" evidence="1">
    <location>
        <begin position="157"/>
        <end position="196"/>
    </location>
</feature>
<feature type="region of interest" description="Disordered" evidence="1">
    <location>
        <begin position="448"/>
        <end position="537"/>
    </location>
</feature>
<name>A0A9W7EH63_9STRA</name>
<evidence type="ECO:0000313" key="2">
    <source>
        <dbReference type="EMBL" id="GMH77795.1"/>
    </source>
</evidence>
<evidence type="ECO:0000256" key="1">
    <source>
        <dbReference type="SAM" id="MobiDB-lite"/>
    </source>
</evidence>
<evidence type="ECO:0000313" key="3">
    <source>
        <dbReference type="Proteomes" id="UP001162640"/>
    </source>
</evidence>
<proteinExistence type="predicted"/>
<dbReference type="EMBL" id="BLQM01000238">
    <property type="protein sequence ID" value="GMH77795.1"/>
    <property type="molecule type" value="Genomic_DNA"/>
</dbReference>
<feature type="compositionally biased region" description="Basic residues" evidence="1">
    <location>
        <begin position="449"/>
        <end position="463"/>
    </location>
</feature>
<dbReference type="AlphaFoldDB" id="A0A9W7EH63"/>
<comment type="caution">
    <text evidence="2">The sequence shown here is derived from an EMBL/GenBank/DDBJ whole genome shotgun (WGS) entry which is preliminary data.</text>
</comment>
<dbReference type="Proteomes" id="UP001162640">
    <property type="component" value="Unassembled WGS sequence"/>
</dbReference>
<feature type="compositionally biased region" description="Polar residues" evidence="1">
    <location>
        <begin position="466"/>
        <end position="480"/>
    </location>
</feature>
<organism evidence="2 3">
    <name type="scientific">Triparma laevis f. inornata</name>
    <dbReference type="NCBI Taxonomy" id="1714386"/>
    <lineage>
        <taxon>Eukaryota</taxon>
        <taxon>Sar</taxon>
        <taxon>Stramenopiles</taxon>
        <taxon>Ochrophyta</taxon>
        <taxon>Bolidophyceae</taxon>
        <taxon>Parmales</taxon>
        <taxon>Triparmaceae</taxon>
        <taxon>Triparma</taxon>
    </lineage>
</organism>
<reference evidence="3" key="1">
    <citation type="journal article" date="2023" name="Commun. Biol.">
        <title>Genome analysis of Parmales, the sister group of diatoms, reveals the evolutionary specialization of diatoms from phago-mixotrophs to photoautotrophs.</title>
        <authorList>
            <person name="Ban H."/>
            <person name="Sato S."/>
            <person name="Yoshikawa S."/>
            <person name="Yamada K."/>
            <person name="Nakamura Y."/>
            <person name="Ichinomiya M."/>
            <person name="Sato N."/>
            <person name="Blanc-Mathieu R."/>
            <person name="Endo H."/>
            <person name="Kuwata A."/>
            <person name="Ogata H."/>
        </authorList>
    </citation>
    <scope>NUCLEOTIDE SEQUENCE [LARGE SCALE GENOMIC DNA]</scope>
</reference>
<feature type="compositionally biased region" description="Basic and acidic residues" evidence="1">
    <location>
        <begin position="162"/>
        <end position="175"/>
    </location>
</feature>
<feature type="compositionally biased region" description="Acidic residues" evidence="1">
    <location>
        <begin position="306"/>
        <end position="315"/>
    </location>
</feature>
<protein>
    <submittedName>
        <fullName evidence="2">Uncharacterized protein</fullName>
    </submittedName>
</protein>
<sequence length="537" mass="60574">MDVYGDSTGAVLVGQQKFPLGMGVVTQQFDAYKESGLLRRISARETFLQSALHEAQESANFHPYNPAKLFTALVNLRMSTADVIEGIEDWRNGLVNPEPFIVAGENYLLKIIKDCDAFRIMPTVDLYGFELGLRNPFAFPCQPRIAIKQALEERRRKQRLERKKEEKQKKRDKENPNLQNNMNKKKKKKPEEEKAHSFHLKKGEYVLPRAKEDIEEFHPPHDVGVLMLDFSQVDENNWVRICKAESILKDEEDRYSKKVSGPAVAGTGWGLERWSKMAWQAPKVKPKQDNPEEMLLAVNQKHGSDSETESDDDPDSGPFVKKNVGTHRRTAISGTSLLAAKKSRFTGSALALSSKLQDPNSPKGSTTNKFSDDIKAAREKHNEKKRRKNGAFKQKNEVFARMSKEEKRLAMAMALEEEKKAMYDNNRSSNIPSCADFIQNIEDINSGSTRKKSVAHAHKKASKKSNPQTTDPDANFTDENPSLPKLPNSHDETQKDGKKKRKPKSSIDFPDPGGVPPTAVWDFDPSIEILGDDESEA</sequence>
<feature type="compositionally biased region" description="Basic and acidic residues" evidence="1">
    <location>
        <begin position="370"/>
        <end position="382"/>
    </location>
</feature>
<feature type="compositionally biased region" description="Polar residues" evidence="1">
    <location>
        <begin position="354"/>
        <end position="369"/>
    </location>
</feature>